<feature type="compositionally biased region" description="Basic and acidic residues" evidence="1">
    <location>
        <begin position="33"/>
        <end position="56"/>
    </location>
</feature>
<gene>
    <name evidence="3" type="ORF">BDV25DRAFT_144804</name>
</gene>
<dbReference type="InterPro" id="IPR007513">
    <property type="entry name" value="SERF-like_N"/>
</dbReference>
<feature type="compositionally biased region" description="Basic and acidic residues" evidence="1">
    <location>
        <begin position="1"/>
        <end position="11"/>
    </location>
</feature>
<evidence type="ECO:0000313" key="3">
    <source>
        <dbReference type="EMBL" id="KAE8145285.1"/>
    </source>
</evidence>
<feature type="domain" description="Small EDRK-rich factor-like N-terminal" evidence="2">
    <location>
        <begin position="1"/>
        <end position="36"/>
    </location>
</feature>
<protein>
    <recommendedName>
        <fullName evidence="2">Small EDRK-rich factor-like N-terminal domain-containing protein</fullName>
    </recommendedName>
</protein>
<sequence length="65" mass="7379">MTRGNQREKARAKNLKQAAETKQKNNMSGSEYQRAKEDSAAIMREKQRLADERRAAAGETGKKKK</sequence>
<name>A0A5N6TFX9_ASPAV</name>
<dbReference type="Pfam" id="PF04419">
    <property type="entry name" value="SERF-like_N"/>
    <property type="match status" value="1"/>
</dbReference>
<proteinExistence type="predicted"/>
<feature type="region of interest" description="Disordered" evidence="1">
    <location>
        <begin position="1"/>
        <end position="65"/>
    </location>
</feature>
<dbReference type="OrthoDB" id="18018at2759"/>
<keyword evidence="4" id="KW-1185">Reference proteome</keyword>
<evidence type="ECO:0000313" key="4">
    <source>
        <dbReference type="Proteomes" id="UP000325780"/>
    </source>
</evidence>
<dbReference type="AlphaFoldDB" id="A0A5N6TFX9"/>
<evidence type="ECO:0000256" key="1">
    <source>
        <dbReference type="SAM" id="MobiDB-lite"/>
    </source>
</evidence>
<dbReference type="EMBL" id="ML742364">
    <property type="protein sequence ID" value="KAE8145285.1"/>
    <property type="molecule type" value="Genomic_DNA"/>
</dbReference>
<organism evidence="3 4">
    <name type="scientific">Aspergillus avenaceus</name>
    <dbReference type="NCBI Taxonomy" id="36643"/>
    <lineage>
        <taxon>Eukaryota</taxon>
        <taxon>Fungi</taxon>
        <taxon>Dikarya</taxon>
        <taxon>Ascomycota</taxon>
        <taxon>Pezizomycotina</taxon>
        <taxon>Eurotiomycetes</taxon>
        <taxon>Eurotiomycetidae</taxon>
        <taxon>Eurotiales</taxon>
        <taxon>Aspergillaceae</taxon>
        <taxon>Aspergillus</taxon>
        <taxon>Aspergillus subgen. Circumdati</taxon>
    </lineage>
</organism>
<dbReference type="Proteomes" id="UP000325780">
    <property type="component" value="Unassembled WGS sequence"/>
</dbReference>
<reference evidence="3 4" key="1">
    <citation type="submission" date="2019-04" db="EMBL/GenBank/DDBJ databases">
        <title>Friends and foes A comparative genomics study of 23 Aspergillus species from section Flavi.</title>
        <authorList>
            <consortium name="DOE Joint Genome Institute"/>
            <person name="Kjaerbolling I."/>
            <person name="Vesth T."/>
            <person name="Frisvad J.C."/>
            <person name="Nybo J.L."/>
            <person name="Theobald S."/>
            <person name="Kildgaard S."/>
            <person name="Isbrandt T."/>
            <person name="Kuo A."/>
            <person name="Sato A."/>
            <person name="Lyhne E.K."/>
            <person name="Kogle M.E."/>
            <person name="Wiebenga A."/>
            <person name="Kun R.S."/>
            <person name="Lubbers R.J."/>
            <person name="Makela M.R."/>
            <person name="Barry K."/>
            <person name="Chovatia M."/>
            <person name="Clum A."/>
            <person name="Daum C."/>
            <person name="Haridas S."/>
            <person name="He G."/>
            <person name="LaButti K."/>
            <person name="Lipzen A."/>
            <person name="Mondo S."/>
            <person name="Riley R."/>
            <person name="Salamov A."/>
            <person name="Simmons B.A."/>
            <person name="Magnuson J.K."/>
            <person name="Henrissat B."/>
            <person name="Mortensen U.H."/>
            <person name="Larsen T.O."/>
            <person name="Devries R.P."/>
            <person name="Grigoriev I.V."/>
            <person name="Machida M."/>
            <person name="Baker S.E."/>
            <person name="Andersen M.R."/>
        </authorList>
    </citation>
    <scope>NUCLEOTIDE SEQUENCE [LARGE SCALE GENOMIC DNA]</scope>
    <source>
        <strain evidence="3 4">IBT 18842</strain>
    </source>
</reference>
<accession>A0A5N6TFX9</accession>
<evidence type="ECO:0000259" key="2">
    <source>
        <dbReference type="Pfam" id="PF04419"/>
    </source>
</evidence>